<organism evidence="2 3">
    <name type="scientific">Aspergillus steynii IBT 23096</name>
    <dbReference type="NCBI Taxonomy" id="1392250"/>
    <lineage>
        <taxon>Eukaryota</taxon>
        <taxon>Fungi</taxon>
        <taxon>Dikarya</taxon>
        <taxon>Ascomycota</taxon>
        <taxon>Pezizomycotina</taxon>
        <taxon>Eurotiomycetes</taxon>
        <taxon>Eurotiomycetidae</taxon>
        <taxon>Eurotiales</taxon>
        <taxon>Aspergillaceae</taxon>
        <taxon>Aspergillus</taxon>
        <taxon>Aspergillus subgen. Circumdati</taxon>
    </lineage>
</organism>
<dbReference type="VEuPathDB" id="FungiDB:P170DRAFT_375500"/>
<dbReference type="InterPro" id="IPR008812">
    <property type="entry name" value="Ran_GTP-bd-rel"/>
</dbReference>
<keyword evidence="3" id="KW-1185">Reference proteome</keyword>
<proteinExistence type="predicted"/>
<dbReference type="EMBL" id="MSFO01000001">
    <property type="protein sequence ID" value="PLB55630.1"/>
    <property type="molecule type" value="Genomic_DNA"/>
</dbReference>
<sequence>MDAFLTRLTQQAMNYAIRSGIAITAKYAISQSGRLLKNVDNSEEKDELLTLQQRLESKIQVISPAIDMIELIAARGNTSLESAVSLTKALRWDIQALGQRLANAAASEEQFRRGAKSAASRAQNDAEFKLIIKDIRKLLIRIEDAVPLMNLAITTSGAKLSTNLPSSISPSRLLQASTFLTAGDTQYSMSPSQAVQIGPTFTLSVYMLYASHLRPHDEEGIRETTWKEVMHKARLKLRRVPMDLATNPQAAQKRHLYPAEARVDEFAYQLLIIEDLDDGRVHTFDDDEPCPQSYEDVNSAGIREILPIHQISKIFYADTGKILNISTEGETNNPVLLLKRDVNAIPPRRMVEREETAYDSTQEDSDTEEADEDQAQLDAQLNGANAAPMNASFHETSVPDEWRLPKDLDPEWIAFEVYNEEESSDDESDDENPKTPAKESSSSTLDPEMMAKLSLDPGSAKSTPSNHPHHQGMSRPSSSSQNIATTTVSNPHFNNIRTSLSLLETLLRLMSLQQFQQQSHLSISDELLNFFLEESATTGAGGDEQHRQRLRADARRRVGWDPYDESPLKRRGEDYQYTWGPDGTPRGGGDYPYSPSDRMRGFSLRSRENTPETPLRSRRSTPARADVRQPSSLRSSSVHPDESER</sequence>
<feature type="compositionally biased region" description="Basic and acidic residues" evidence="1">
    <location>
        <begin position="597"/>
        <end position="610"/>
    </location>
</feature>
<dbReference type="GeneID" id="36553021"/>
<gene>
    <name evidence="2" type="ORF">P170DRAFT_375500</name>
</gene>
<dbReference type="RefSeq" id="XP_024710932.1">
    <property type="nucleotide sequence ID" value="XM_024845321.1"/>
</dbReference>
<reference evidence="2 3" key="1">
    <citation type="submission" date="2016-12" db="EMBL/GenBank/DDBJ databases">
        <title>The genomes of Aspergillus section Nigri reveals drivers in fungal speciation.</title>
        <authorList>
            <consortium name="DOE Joint Genome Institute"/>
            <person name="Vesth T.C."/>
            <person name="Nybo J."/>
            <person name="Theobald S."/>
            <person name="Brandl J."/>
            <person name="Frisvad J.C."/>
            <person name="Nielsen K.F."/>
            <person name="Lyhne E.K."/>
            <person name="Kogle M.E."/>
            <person name="Kuo A."/>
            <person name="Riley R."/>
            <person name="Clum A."/>
            <person name="Nolan M."/>
            <person name="Lipzen A."/>
            <person name="Salamov A."/>
            <person name="Henrissat B."/>
            <person name="Wiebenga A."/>
            <person name="De Vries R.P."/>
            <person name="Grigoriev I.V."/>
            <person name="Mortensen U.H."/>
            <person name="Andersen M.R."/>
            <person name="Baker S.E."/>
        </authorList>
    </citation>
    <scope>NUCLEOTIDE SEQUENCE [LARGE SCALE GENOMIC DNA]</scope>
    <source>
        <strain evidence="2 3">IBT 23096</strain>
    </source>
</reference>
<dbReference type="Pfam" id="PF05508">
    <property type="entry name" value="Ran-binding"/>
    <property type="match status" value="1"/>
</dbReference>
<dbReference type="PANTHER" id="PTHR31010">
    <property type="entry name" value="RAN-SPECIFIC GTPASE-ACTIVATING PROTEIN 30-RELATED"/>
    <property type="match status" value="1"/>
</dbReference>
<feature type="compositionally biased region" description="Polar residues" evidence="1">
    <location>
        <begin position="474"/>
        <end position="491"/>
    </location>
</feature>
<dbReference type="OrthoDB" id="512915at2759"/>
<comment type="caution">
    <text evidence="2">The sequence shown here is derived from an EMBL/GenBank/DDBJ whole genome shotgun (WGS) entry which is preliminary data.</text>
</comment>
<feature type="region of interest" description="Disordered" evidence="1">
    <location>
        <begin position="348"/>
        <end position="374"/>
    </location>
</feature>
<dbReference type="GO" id="GO:0005737">
    <property type="term" value="C:cytoplasm"/>
    <property type="evidence" value="ECO:0007669"/>
    <property type="project" value="TreeGrafter"/>
</dbReference>
<name>A0A2I2GRY1_9EURO</name>
<feature type="region of interest" description="Disordered" evidence="1">
    <location>
        <begin position="420"/>
        <end position="491"/>
    </location>
</feature>
<evidence type="ECO:0000313" key="2">
    <source>
        <dbReference type="EMBL" id="PLB55630.1"/>
    </source>
</evidence>
<dbReference type="GO" id="GO:0005634">
    <property type="term" value="C:nucleus"/>
    <property type="evidence" value="ECO:0007669"/>
    <property type="project" value="TreeGrafter"/>
</dbReference>
<dbReference type="AlphaFoldDB" id="A0A2I2GRY1"/>
<dbReference type="Proteomes" id="UP000234275">
    <property type="component" value="Unassembled WGS sequence"/>
</dbReference>
<dbReference type="PANTHER" id="PTHR31010:SF2">
    <property type="entry name" value="RAN-SPECIFIC GTPASE-ACTIVATING PROTEIN 30"/>
    <property type="match status" value="1"/>
</dbReference>
<evidence type="ECO:0000256" key="1">
    <source>
        <dbReference type="SAM" id="MobiDB-lite"/>
    </source>
</evidence>
<feature type="compositionally biased region" description="Acidic residues" evidence="1">
    <location>
        <begin position="420"/>
        <end position="430"/>
    </location>
</feature>
<accession>A0A2I2GRY1</accession>
<feature type="region of interest" description="Disordered" evidence="1">
    <location>
        <begin position="560"/>
        <end position="645"/>
    </location>
</feature>
<feature type="compositionally biased region" description="Polar residues" evidence="1">
    <location>
        <begin position="629"/>
        <end position="638"/>
    </location>
</feature>
<dbReference type="GO" id="GO:0030695">
    <property type="term" value="F:GTPase regulator activity"/>
    <property type="evidence" value="ECO:0007669"/>
    <property type="project" value="TreeGrafter"/>
</dbReference>
<evidence type="ECO:0000313" key="3">
    <source>
        <dbReference type="Proteomes" id="UP000234275"/>
    </source>
</evidence>
<feature type="compositionally biased region" description="Acidic residues" evidence="1">
    <location>
        <begin position="361"/>
        <end position="374"/>
    </location>
</feature>
<protein>
    <submittedName>
        <fullName evidence="2">Putative RanGTP-binding protein</fullName>
    </submittedName>
</protein>